<reference evidence="3 4" key="1">
    <citation type="submission" date="2012-04" db="EMBL/GenBank/DDBJ databases">
        <authorList>
            <person name="Weinstock G."/>
            <person name="Sodergren E."/>
            <person name="Lobos E.A."/>
            <person name="Fulton L."/>
            <person name="Fulton R."/>
            <person name="Courtney L."/>
            <person name="Fronick C."/>
            <person name="O'Laughlin M."/>
            <person name="Godfrey J."/>
            <person name="Wilson R.M."/>
            <person name="Miner T."/>
            <person name="Farmer C."/>
            <person name="Delehaunty K."/>
            <person name="Cordes M."/>
            <person name="Minx P."/>
            <person name="Tomlinson C."/>
            <person name="Chen J."/>
            <person name="Wollam A."/>
            <person name="Pepin K.H."/>
            <person name="Bhonagiri V."/>
            <person name="Zhang X."/>
            <person name="Suruliraj S."/>
            <person name="Warren W."/>
            <person name="Mitreva M."/>
            <person name="Mardis E.R."/>
            <person name="Wilson R.K."/>
        </authorList>
    </citation>
    <scope>NUCLEOTIDE SEQUENCE [LARGE SCALE GENOMIC DNA]</scope>
    <source>
        <strain evidence="3 4">505</strain>
    </source>
</reference>
<evidence type="ECO:0000259" key="2">
    <source>
        <dbReference type="PROSITE" id="PS50987"/>
    </source>
</evidence>
<dbReference type="Pfam" id="PF01022">
    <property type="entry name" value="HTH_5"/>
    <property type="match status" value="1"/>
</dbReference>
<dbReference type="InterPro" id="IPR036390">
    <property type="entry name" value="WH_DNA-bd_sf"/>
</dbReference>
<dbReference type="GO" id="GO:0003700">
    <property type="term" value="F:DNA-binding transcription factor activity"/>
    <property type="evidence" value="ECO:0007669"/>
    <property type="project" value="InterPro"/>
</dbReference>
<dbReference type="GO" id="GO:0003677">
    <property type="term" value="F:DNA binding"/>
    <property type="evidence" value="ECO:0007669"/>
    <property type="project" value="UniProtKB-KW"/>
</dbReference>
<dbReference type="SUPFAM" id="SSF46785">
    <property type="entry name" value="Winged helix' DNA-binding domain"/>
    <property type="match status" value="1"/>
</dbReference>
<dbReference type="AlphaFoldDB" id="J6YS35"/>
<dbReference type="HOGENOM" id="CLU_077964_0_1_9"/>
<keyword evidence="1" id="KW-0238">DNA-binding</keyword>
<dbReference type="PRINTS" id="PR00778">
    <property type="entry name" value="HTHARSR"/>
</dbReference>
<dbReference type="Gene3D" id="1.10.10.10">
    <property type="entry name" value="Winged helix-like DNA-binding domain superfamily/Winged helix DNA-binding domain"/>
    <property type="match status" value="1"/>
</dbReference>
<dbReference type="SMART" id="SM00418">
    <property type="entry name" value="HTH_ARSR"/>
    <property type="match status" value="1"/>
</dbReference>
<organism evidence="3 4">
    <name type="scientific">Enterococcus faecium 505</name>
    <dbReference type="NCBI Taxonomy" id="1134806"/>
    <lineage>
        <taxon>Bacteria</taxon>
        <taxon>Bacillati</taxon>
        <taxon>Bacillota</taxon>
        <taxon>Bacilli</taxon>
        <taxon>Lactobacillales</taxon>
        <taxon>Enterococcaceae</taxon>
        <taxon>Enterococcus</taxon>
    </lineage>
</organism>
<dbReference type="GO" id="GO:0032791">
    <property type="term" value="F:lead ion binding"/>
    <property type="evidence" value="ECO:0007669"/>
    <property type="project" value="TreeGrafter"/>
</dbReference>
<evidence type="ECO:0000313" key="3">
    <source>
        <dbReference type="EMBL" id="EJY43604.1"/>
    </source>
</evidence>
<feature type="domain" description="HTH arsR-type" evidence="2">
    <location>
        <begin position="5"/>
        <end position="100"/>
    </location>
</feature>
<name>J6YS35_ENTFC</name>
<evidence type="ECO:0000313" key="4">
    <source>
        <dbReference type="Proteomes" id="UP000006403"/>
    </source>
</evidence>
<dbReference type="NCBIfam" id="NF033788">
    <property type="entry name" value="HTH_metalloreg"/>
    <property type="match status" value="1"/>
</dbReference>
<dbReference type="CDD" id="cd00090">
    <property type="entry name" value="HTH_ARSR"/>
    <property type="match status" value="1"/>
</dbReference>
<dbReference type="PANTHER" id="PTHR39168:SF1">
    <property type="entry name" value="TRANSCRIPTIONAL REGULATORY PROTEIN"/>
    <property type="match status" value="1"/>
</dbReference>
<dbReference type="InterPro" id="IPR011991">
    <property type="entry name" value="ArsR-like_HTH"/>
</dbReference>
<dbReference type="InterPro" id="IPR001845">
    <property type="entry name" value="HTH_ArsR_DNA-bd_dom"/>
</dbReference>
<dbReference type="GO" id="GO:0046686">
    <property type="term" value="P:response to cadmium ion"/>
    <property type="evidence" value="ECO:0007669"/>
    <property type="project" value="TreeGrafter"/>
</dbReference>
<dbReference type="EMBL" id="AMBL01000079">
    <property type="protein sequence ID" value="EJY43604.1"/>
    <property type="molecule type" value="Genomic_DNA"/>
</dbReference>
<proteinExistence type="predicted"/>
<dbReference type="PATRIC" id="fig|1134806.3.peg.2252"/>
<dbReference type="GO" id="GO:0010288">
    <property type="term" value="P:response to lead ion"/>
    <property type="evidence" value="ECO:0007669"/>
    <property type="project" value="TreeGrafter"/>
</dbReference>
<protein>
    <submittedName>
        <fullName evidence="3">Transcriptional regulator, ArsR family</fullName>
    </submittedName>
</protein>
<dbReference type="Proteomes" id="UP000006403">
    <property type="component" value="Unassembled WGS sequence"/>
</dbReference>
<dbReference type="PANTHER" id="PTHR39168">
    <property type="entry name" value="TRANSCRIPTIONAL REGULATOR-RELATED"/>
    <property type="match status" value="1"/>
</dbReference>
<evidence type="ECO:0000256" key="1">
    <source>
        <dbReference type="ARBA" id="ARBA00023125"/>
    </source>
</evidence>
<sequence length="233" mass="26995">MKGEKKMAGFPDLQQTTKLLADHSRLEILTLLMDGRFHTVHELAKKAKIKDHTASYHIKKLHSLDWVMSYKQGRNVYYRLSSLEIADLLENLMVVSPVKPIKSFNENKEYSELKAGRSCYRHLAGVIGVVFFNFLFRNNYLVMEKHHVELTEEGICYFKDLGIDIDALKKQSGALVKPCLDWTERTFHLGGNLGNAFFRWCKEKEYITLNPENRGVRLTAEGNLFFKKFESSK</sequence>
<dbReference type="PROSITE" id="PS50987">
    <property type="entry name" value="HTH_ARSR_2"/>
    <property type="match status" value="1"/>
</dbReference>
<dbReference type="InterPro" id="IPR036388">
    <property type="entry name" value="WH-like_DNA-bd_sf"/>
</dbReference>
<dbReference type="InterPro" id="IPR052543">
    <property type="entry name" value="HTH_Metal-responsive_Reg"/>
</dbReference>
<accession>J6YS35</accession>
<dbReference type="GO" id="GO:0097063">
    <property type="term" value="F:cadmium ion sensor activity"/>
    <property type="evidence" value="ECO:0007669"/>
    <property type="project" value="TreeGrafter"/>
</dbReference>
<gene>
    <name evidence="3" type="ORF">HMPREF1348_02362</name>
</gene>
<comment type="caution">
    <text evidence="3">The sequence shown here is derived from an EMBL/GenBank/DDBJ whole genome shotgun (WGS) entry which is preliminary data.</text>
</comment>